<dbReference type="SUPFAM" id="SSF52540">
    <property type="entry name" value="P-loop containing nucleoside triphosphate hydrolases"/>
    <property type="match status" value="1"/>
</dbReference>
<protein>
    <submittedName>
        <fullName evidence="1">Uncharacterized protein</fullName>
    </submittedName>
</protein>
<dbReference type="InterPro" id="IPR027417">
    <property type="entry name" value="P-loop_NTPase"/>
</dbReference>
<sequence length="59" mass="6831">MDGPTEGIDLQSKLENNQYVKILERQGKTIVYISHDMNEIVKLYDRGVLQNGVFKFKDT</sequence>
<accession>A0AAW7IL50</accession>
<dbReference type="AlphaFoldDB" id="A0AAW7IL50"/>
<comment type="caution">
    <text evidence="1">The sequence shown here is derived from an EMBL/GenBank/DDBJ whole genome shotgun (WGS) entry which is preliminary data.</text>
</comment>
<evidence type="ECO:0000313" key="1">
    <source>
        <dbReference type="EMBL" id="MDM5455603.1"/>
    </source>
</evidence>
<dbReference type="EMBL" id="JAUCEY010000008">
    <property type="protein sequence ID" value="MDM5455603.1"/>
    <property type="molecule type" value="Genomic_DNA"/>
</dbReference>
<organism evidence="1 2">
    <name type="scientific">Peribacillus simplex</name>
    <dbReference type="NCBI Taxonomy" id="1478"/>
    <lineage>
        <taxon>Bacteria</taxon>
        <taxon>Bacillati</taxon>
        <taxon>Bacillota</taxon>
        <taxon>Bacilli</taxon>
        <taxon>Bacillales</taxon>
        <taxon>Bacillaceae</taxon>
        <taxon>Peribacillus</taxon>
    </lineage>
</organism>
<evidence type="ECO:0000313" key="2">
    <source>
        <dbReference type="Proteomes" id="UP001234602"/>
    </source>
</evidence>
<proteinExistence type="predicted"/>
<reference evidence="1" key="1">
    <citation type="submission" date="2023-06" db="EMBL/GenBank/DDBJ databases">
        <title>Comparative genomics of Bacillaceae isolates and their secondary metabolite potential.</title>
        <authorList>
            <person name="Song L."/>
            <person name="Nielsen L.J."/>
            <person name="Mohite O."/>
            <person name="Xu X."/>
            <person name="Weber T."/>
            <person name="Kovacs A.T."/>
        </authorList>
    </citation>
    <scope>NUCLEOTIDE SEQUENCE</scope>
    <source>
        <strain evidence="1">D8_B_37</strain>
    </source>
</reference>
<dbReference type="RefSeq" id="WP_289321147.1">
    <property type="nucleotide sequence ID" value="NZ_JAUCEY010000008.1"/>
</dbReference>
<gene>
    <name evidence="1" type="ORF">QUF89_26310</name>
</gene>
<name>A0AAW7IL50_9BACI</name>
<dbReference type="Proteomes" id="UP001234602">
    <property type="component" value="Unassembled WGS sequence"/>
</dbReference>
<dbReference type="Gene3D" id="3.40.50.300">
    <property type="entry name" value="P-loop containing nucleotide triphosphate hydrolases"/>
    <property type="match status" value="1"/>
</dbReference>